<name>A0A061AI39_9MOLU</name>
<dbReference type="PROSITE" id="PS51257">
    <property type="entry name" value="PROKAR_LIPOPROTEIN"/>
    <property type="match status" value="1"/>
</dbReference>
<sequence>MKKILGIFIFILFSMILIGCEQINTEKSELLKAYADSYTFNTSIEGDIFTLDSSVEVSELGTVNISFRSSNLEVLSLDGVINRSSTDIDITITIIFEFESLQEERSYLVTIKKAVVDSSYQVIFDPNNGSQTFTILVLEGNQVLEPSEPTKSGFRFIGWYLGDTLFDFDQTIEGNITLIARYDEIIAEDFITISFDSDGGSEIDDVIIEKNTTLENILVPTKEGYMFKGWYKDDVLVDLSYVFQTNTTLLAHWELIIQTYRITLETNGGNHLDDIILESGQKLEISVPVKEGHIFIGWFLNDVKFDMNQVITSDITLHAKWIISDGEVDSFESGAYLEAIYAIFEDTSSQNATVRYKKSSMVDWIYVDQELIRQQSLTHARVDIVGLESDYYDIEIVTSNLEVLRKQSIFTESHDRSGYAHFNYTEGIGAYLDNGTLKPDAKVVYVTEENKNDVEIEGIMQKGLGWILNNNQYQSSSSNTYSTEQSLNSLSTYNTPIVFRIIGKVTAPEGLTVYNSTQQGGSVGDNGNMARIRNGKNITIEGIGEDAEIYGWGIHLIASTAGRGTSFEVRNLTFRHYPEDAIGLEGIQTGSQLTAPVSRGWMHHLTFFEGYHPNPAESDKSHGDGSLDIKRGEYFTISYNQFLGAHKTNLVGSSDTSLQYHITYHHNHWKNNASRIPLARNSNIHMYNNVFETTDDNQNESSYAQNTRVNAYILSEANYFYATKNPSRVDSGAIKSYKDVKYSTYDTDQATVVENREDLVNSGNKFEHFDTNKDVFYYDPILKRSDVKHLTDAVTARAEVEAYAGVFKPYQEATLIPITNVSPTVIHENVTQAPVKINKGVPLLVFEIYVRAEITLTQGSTSVPPVLVTIYGEKILVGSGTAQLEPGQYVIESNQAHGASKGTSQAKESNAGYQITLDTEAASQARIDAYNLAIDNLSGNTVYTADYLEKITYARTLFDSLLPNEKESVSDALLLTKETEYMSLGKAFVESKIMDIGEVTKDSLIKIKDARNAYQEATLEIKQSITNYQTLINAEILFESFKISALNDAILDLLDVSEINITSESEVNDLYTMYQAIYEEYILLDEAEKSNIIDATKLTEGVKYLEDILAVYELIEYIDSLVIEEINRYNSTELLNYYELFGTLDISLIDLIPSEIQDKLEAAYEKYLSIEGIRYQYIPEFSTNTSNYFTYQGDNPVTDAGTFNILGNDLNKALKLNSSATLTFTTQSSGATLYLAVKTRSIQTGGRLDINGQIFDLDTLYNALGIAIIEITLDESGTYIIKRDNRELALFYVEVIE</sequence>
<dbReference type="InterPro" id="IPR045032">
    <property type="entry name" value="PEL"/>
</dbReference>
<organism evidence="5 6">
    <name type="scientific">Acholeplasma oculi</name>
    <dbReference type="NCBI Taxonomy" id="35623"/>
    <lineage>
        <taxon>Bacteria</taxon>
        <taxon>Bacillati</taxon>
        <taxon>Mycoplasmatota</taxon>
        <taxon>Mollicutes</taxon>
        <taxon>Acholeplasmatales</taxon>
        <taxon>Acholeplasmataceae</taxon>
        <taxon>Acholeplasma</taxon>
    </lineage>
</organism>
<proteinExistence type="inferred from homology"/>
<dbReference type="Gene3D" id="2.160.20.10">
    <property type="entry name" value="Single-stranded right-handed beta-helix, Pectin lyase-like"/>
    <property type="match status" value="1"/>
</dbReference>
<keyword evidence="6" id="KW-1185">Reference proteome</keyword>
<dbReference type="PANTHER" id="PTHR31683">
    <property type="entry name" value="PECTATE LYASE 18-RELATED"/>
    <property type="match status" value="1"/>
</dbReference>
<dbReference type="InterPro" id="IPR011050">
    <property type="entry name" value="Pectin_lyase_fold/virulence"/>
</dbReference>
<dbReference type="SMART" id="SM00656">
    <property type="entry name" value="Amb_all"/>
    <property type="match status" value="1"/>
</dbReference>
<dbReference type="RefSeq" id="WP_052670110.1">
    <property type="nucleotide sequence ID" value="NZ_FUZK01000001.1"/>
</dbReference>
<evidence type="ECO:0000256" key="2">
    <source>
        <dbReference type="ARBA" id="ARBA00023239"/>
    </source>
</evidence>
<dbReference type="STRING" id="35623.Aocu_11680"/>
<dbReference type="Proteomes" id="UP000032434">
    <property type="component" value="Chromosome 1"/>
</dbReference>
<accession>A0A061AI39</accession>
<evidence type="ECO:0000313" key="5">
    <source>
        <dbReference type="EMBL" id="CDR31241.1"/>
    </source>
</evidence>
<protein>
    <submittedName>
        <fullName evidence="5">Pectin lyase</fullName>
    </submittedName>
</protein>
<dbReference type="GO" id="GO:0000272">
    <property type="term" value="P:polysaccharide catabolic process"/>
    <property type="evidence" value="ECO:0007669"/>
    <property type="project" value="UniProtKB-KW"/>
</dbReference>
<dbReference type="OrthoDB" id="148600at2"/>
<dbReference type="PATRIC" id="fig|35623.3.peg.1168"/>
<dbReference type="Gene3D" id="2.60.40.4270">
    <property type="entry name" value="Listeria-Bacteroides repeat domain"/>
    <property type="match status" value="3"/>
</dbReference>
<dbReference type="InterPro" id="IPR002022">
    <property type="entry name" value="Pec_lyase"/>
</dbReference>
<dbReference type="EMBL" id="LK028559">
    <property type="protein sequence ID" value="CDR31241.1"/>
    <property type="molecule type" value="Genomic_DNA"/>
</dbReference>
<dbReference type="InParanoid" id="A0A061AI39"/>
<dbReference type="PANTHER" id="PTHR31683:SF18">
    <property type="entry name" value="PECTATE LYASE 21-RELATED"/>
    <property type="match status" value="1"/>
</dbReference>
<evidence type="ECO:0000259" key="4">
    <source>
        <dbReference type="SMART" id="SM00656"/>
    </source>
</evidence>
<dbReference type="GO" id="GO:0030570">
    <property type="term" value="F:pectate lyase activity"/>
    <property type="evidence" value="ECO:0007669"/>
    <property type="project" value="InterPro"/>
</dbReference>
<dbReference type="NCBIfam" id="TIGR02543">
    <property type="entry name" value="List_Bact_rpt"/>
    <property type="match status" value="1"/>
</dbReference>
<gene>
    <name evidence="5" type="ORF">Aocu_11680</name>
</gene>
<dbReference type="InterPro" id="IPR012334">
    <property type="entry name" value="Pectin_lyas_fold"/>
</dbReference>
<dbReference type="InterPro" id="IPR042229">
    <property type="entry name" value="Listeria/Bacterioides_rpt_sf"/>
</dbReference>
<keyword evidence="2 3" id="KW-0456">Lyase</keyword>
<keyword evidence="3" id="KW-0964">Secreted</keyword>
<dbReference type="GO" id="GO:0005576">
    <property type="term" value="C:extracellular region"/>
    <property type="evidence" value="ECO:0007669"/>
    <property type="project" value="UniProtKB-SubCell"/>
</dbReference>
<keyword evidence="3" id="KW-0624">Polysaccharide degradation</keyword>
<dbReference type="Pfam" id="PF09479">
    <property type="entry name" value="Flg_new"/>
    <property type="match status" value="3"/>
</dbReference>
<reference evidence="6" key="1">
    <citation type="submission" date="2014-05" db="EMBL/GenBank/DDBJ databases">
        <authorList>
            <person name="Kube M."/>
        </authorList>
    </citation>
    <scope>NUCLEOTIDE SEQUENCE [LARGE SCALE GENOMIC DNA]</scope>
</reference>
<dbReference type="SUPFAM" id="SSF51126">
    <property type="entry name" value="Pectin lyase-like"/>
    <property type="match status" value="1"/>
</dbReference>
<evidence type="ECO:0000313" key="6">
    <source>
        <dbReference type="Proteomes" id="UP000032434"/>
    </source>
</evidence>
<dbReference type="HOGENOM" id="CLU_261731_0_0_14"/>
<dbReference type="Pfam" id="PF00544">
    <property type="entry name" value="Pectate_lyase_4"/>
    <property type="match status" value="1"/>
</dbReference>
<evidence type="ECO:0000256" key="1">
    <source>
        <dbReference type="ARBA" id="ARBA00004196"/>
    </source>
</evidence>
<comment type="similarity">
    <text evidence="3">Belongs to the polysaccharide lyase 1 family.</text>
</comment>
<comment type="subcellular location">
    <subcellularLocation>
        <location evidence="1">Cell envelope</location>
    </subcellularLocation>
    <subcellularLocation>
        <location evidence="3">Secreted</location>
    </subcellularLocation>
</comment>
<keyword evidence="3" id="KW-0119">Carbohydrate metabolism</keyword>
<dbReference type="InterPro" id="IPR013378">
    <property type="entry name" value="InlB-like_B-rpt"/>
</dbReference>
<dbReference type="GO" id="GO:0030313">
    <property type="term" value="C:cell envelope"/>
    <property type="evidence" value="ECO:0007669"/>
    <property type="project" value="UniProtKB-SubCell"/>
</dbReference>
<dbReference type="KEGG" id="aoc:Aocu_11680"/>
<feature type="domain" description="Pectate lyase" evidence="4">
    <location>
        <begin position="506"/>
        <end position="726"/>
    </location>
</feature>
<evidence type="ECO:0000256" key="3">
    <source>
        <dbReference type="RuleBase" id="RU361173"/>
    </source>
</evidence>